<protein>
    <submittedName>
        <fullName evidence="1">Uncharacterized protein</fullName>
    </submittedName>
</protein>
<dbReference type="PATRIC" id="fig|1502293.3.peg.766"/>
<sequence>MKNWRRTLLSTSIIVKKKEERRKKNFSPREKQKILDIVDEYTRKGKSQFDIAEKINRSISQIKSYQDELVSVGRLHRDENGVLVERKNAKNSWVKLDKNEFLELPIISKWQEISQSNPKQFQKHLNKLLIICNTLSIDPIIFLKSENHLQTIKETLAKFQKSSELGTAVYSRKTNQIKLISYNEYASAVKNFVGCNGLYVPNKFDVGITSEKNDYSEIELTDSEWEHGLNFFKKITDKRFLALFAIQGEIFCRISALLQWKNNLEIRHDVINGTVVEYGYISKFYEQKQHAYYNKRIFDRGVLSIAKSLPLGTTIFESDEIRDAKKHYCQYLRKFYHLIGKIDDSRHVPNTDSWYYDTMPTHALRHSSTRKALRRTGGNYSVVATMGWASEGMVRQVYSKPDEELILRQNHCEYCKPNGESNKNKRFCGYDHYLLWQQSL</sequence>
<keyword evidence="2" id="KW-1185">Reference proteome</keyword>
<dbReference type="EMBL" id="JOKN01000011">
    <property type="protein sequence ID" value="KEQ56695.1"/>
    <property type="molecule type" value="Genomic_DNA"/>
</dbReference>
<gene>
    <name evidence="1" type="ORF">AAA799N04_00829</name>
</gene>
<proteinExistence type="predicted"/>
<comment type="caution">
    <text evidence="1">The sequence shown here is derived from an EMBL/GenBank/DDBJ whole genome shotgun (WGS) entry which is preliminary data.</text>
</comment>
<evidence type="ECO:0000313" key="1">
    <source>
        <dbReference type="EMBL" id="KEQ56695.1"/>
    </source>
</evidence>
<name>A0A081RNC2_9ARCH</name>
<accession>A0A081RNC2</accession>
<dbReference type="Proteomes" id="UP000028059">
    <property type="component" value="Unassembled WGS sequence"/>
</dbReference>
<organism evidence="1 2">
    <name type="scientific">Marine Group I thaumarchaeote SCGC AAA799-N04</name>
    <dbReference type="NCBI Taxonomy" id="1502293"/>
    <lineage>
        <taxon>Archaea</taxon>
        <taxon>Nitrososphaerota</taxon>
        <taxon>Marine Group I</taxon>
    </lineage>
</organism>
<dbReference type="AlphaFoldDB" id="A0A081RNC2"/>
<reference evidence="1 2" key="1">
    <citation type="submission" date="2014-06" db="EMBL/GenBank/DDBJ databases">
        <authorList>
            <person name="Ngugi D.K."/>
            <person name="Blom J."/>
            <person name="Alam I."/>
            <person name="Rashid M."/>
            <person name="Ba Alawi W."/>
            <person name="Zhang G."/>
            <person name="Hikmawan T."/>
            <person name="Guan Y."/>
            <person name="Antunes A."/>
            <person name="Siam R."/>
            <person name="ElDorry H."/>
            <person name="Bajic V."/>
            <person name="Stingl U."/>
        </authorList>
    </citation>
    <scope>NUCLEOTIDE SEQUENCE [LARGE SCALE GENOMIC DNA]</scope>
    <source>
        <strain evidence="1">SCGC AAA799-N04</strain>
    </source>
</reference>
<evidence type="ECO:0000313" key="2">
    <source>
        <dbReference type="Proteomes" id="UP000028059"/>
    </source>
</evidence>